<dbReference type="HOGENOM" id="CLU_432771_0_0_1"/>
<dbReference type="OrthoDB" id="24581at2759"/>
<feature type="compositionally biased region" description="Low complexity" evidence="1">
    <location>
        <begin position="539"/>
        <end position="553"/>
    </location>
</feature>
<feature type="compositionally biased region" description="Polar residues" evidence="1">
    <location>
        <begin position="84"/>
        <end position="96"/>
    </location>
</feature>
<feature type="region of interest" description="Disordered" evidence="1">
    <location>
        <begin position="276"/>
        <end position="358"/>
    </location>
</feature>
<dbReference type="STRING" id="1220924.W2RWK9"/>
<feature type="region of interest" description="Disordered" evidence="1">
    <location>
        <begin position="65"/>
        <end position="177"/>
    </location>
</feature>
<dbReference type="PROSITE" id="PS50108">
    <property type="entry name" value="CRIB"/>
    <property type="match status" value="1"/>
</dbReference>
<proteinExistence type="predicted"/>
<organism evidence="3 4">
    <name type="scientific">Cyphellophora europaea (strain CBS 101466)</name>
    <name type="common">Phialophora europaea</name>
    <dbReference type="NCBI Taxonomy" id="1220924"/>
    <lineage>
        <taxon>Eukaryota</taxon>
        <taxon>Fungi</taxon>
        <taxon>Dikarya</taxon>
        <taxon>Ascomycota</taxon>
        <taxon>Pezizomycotina</taxon>
        <taxon>Eurotiomycetes</taxon>
        <taxon>Chaetothyriomycetidae</taxon>
        <taxon>Chaetothyriales</taxon>
        <taxon>Cyphellophoraceae</taxon>
        <taxon>Cyphellophora</taxon>
    </lineage>
</organism>
<feature type="region of interest" description="Disordered" evidence="1">
    <location>
        <begin position="523"/>
        <end position="632"/>
    </location>
</feature>
<gene>
    <name evidence="3" type="ORF">HMPREF1541_05112</name>
</gene>
<feature type="region of interest" description="Disordered" evidence="1">
    <location>
        <begin position="1"/>
        <end position="24"/>
    </location>
</feature>
<evidence type="ECO:0000256" key="1">
    <source>
        <dbReference type="SAM" id="MobiDB-lite"/>
    </source>
</evidence>
<dbReference type="RefSeq" id="XP_008717675.1">
    <property type="nucleotide sequence ID" value="XM_008719453.1"/>
</dbReference>
<dbReference type="eggNOG" id="ENOG502SQJB">
    <property type="taxonomic scope" value="Eukaryota"/>
</dbReference>
<feature type="compositionally biased region" description="Polar residues" evidence="1">
    <location>
        <begin position="605"/>
        <end position="623"/>
    </location>
</feature>
<dbReference type="EMBL" id="KB822720">
    <property type="protein sequence ID" value="ETN40832.1"/>
    <property type="molecule type" value="Genomic_DNA"/>
</dbReference>
<protein>
    <recommendedName>
        <fullName evidence="2">CRIB domain-containing protein</fullName>
    </recommendedName>
</protein>
<feature type="compositionally biased region" description="Basic and acidic residues" evidence="1">
    <location>
        <begin position="561"/>
        <end position="573"/>
    </location>
</feature>
<feature type="domain" description="CRIB" evidence="2">
    <location>
        <begin position="75"/>
        <end position="88"/>
    </location>
</feature>
<feature type="compositionally biased region" description="Polar residues" evidence="1">
    <location>
        <begin position="577"/>
        <end position="593"/>
    </location>
</feature>
<dbReference type="Proteomes" id="UP000030752">
    <property type="component" value="Unassembled WGS sequence"/>
</dbReference>
<dbReference type="GeneID" id="19972451"/>
<evidence type="ECO:0000313" key="4">
    <source>
        <dbReference type="Proteomes" id="UP000030752"/>
    </source>
</evidence>
<sequence length="632" mass="67574">MEETEIGPPRSERMSKHFLSKGSRMVRRQTSKFNVLATQQDDPKDSRSTGIARVRSAGHLLNLHSSRRSEFRPQISGPFDFQHVSHTNQSQYQDLTKSAKTDLADSFSALQADQAPGQEIKGIPVADLPSSTPSIEQTSATPQSPTFSIVPSLPSTPPKPAPPPKDLPMPPSLGADVRFSRSMDNFSWPTRSPQLETDQPFMADSQADIAGDEAPMVTANLAPSPGKLPGPETGLAATVPNSPRQLTYSELLDKPLPQPPTVVHAVSTVDDSTLPMKIAPLPQVPSQSPEMSSPVITDAEALDPTRPRLSAGIRPQQLPQAKRTSRHRSPSNCDTSPGSTFGSAAGTLASPPSAARNSKRISVGIKKIDVDDWEDAIDYSWDHAFDVDDDMDMVGESMTKSDYLPQTFDFGPQRTASAMQLSSLGSLPAPPMRAYKSDMNLQGLGINAARPENGVAGGLDYEEYSDKHDSLKVPFVRREPGSPISKSSSQESIILSIASSIMSTHRSSNSSTSLGDFGQLASIEDEGTLPPDDKKMLASGSGSVSSSDTVTVGPQAEDTAAEDKIVELPDISHHRGASTSRVPTVPNRSSSVAQAAKSAPRKRSSTLNSGRRLNTRASYSLFPNAQAVPPAN</sequence>
<dbReference type="InParanoid" id="W2RWK9"/>
<keyword evidence="4" id="KW-1185">Reference proteome</keyword>
<accession>W2RWK9</accession>
<feature type="compositionally biased region" description="Polar residues" evidence="1">
    <location>
        <begin position="129"/>
        <end position="149"/>
    </location>
</feature>
<feature type="compositionally biased region" description="Pro residues" evidence="1">
    <location>
        <begin position="154"/>
        <end position="171"/>
    </location>
</feature>
<dbReference type="InterPro" id="IPR000095">
    <property type="entry name" value="CRIB_dom"/>
</dbReference>
<name>W2RWK9_CYPE1</name>
<feature type="compositionally biased region" description="Polar residues" evidence="1">
    <location>
        <begin position="330"/>
        <end position="342"/>
    </location>
</feature>
<evidence type="ECO:0000259" key="2">
    <source>
        <dbReference type="PROSITE" id="PS50108"/>
    </source>
</evidence>
<reference evidence="3 4" key="1">
    <citation type="submission" date="2013-03" db="EMBL/GenBank/DDBJ databases">
        <title>The Genome Sequence of Phialophora europaea CBS 101466.</title>
        <authorList>
            <consortium name="The Broad Institute Genomics Platform"/>
            <person name="Cuomo C."/>
            <person name="de Hoog S."/>
            <person name="Gorbushina A."/>
            <person name="Walker B."/>
            <person name="Young S.K."/>
            <person name="Zeng Q."/>
            <person name="Gargeya S."/>
            <person name="Fitzgerald M."/>
            <person name="Haas B."/>
            <person name="Abouelleil A."/>
            <person name="Allen A.W."/>
            <person name="Alvarado L."/>
            <person name="Arachchi H.M."/>
            <person name="Berlin A.M."/>
            <person name="Chapman S.B."/>
            <person name="Gainer-Dewar J."/>
            <person name="Goldberg J."/>
            <person name="Griggs A."/>
            <person name="Gujja S."/>
            <person name="Hansen M."/>
            <person name="Howarth C."/>
            <person name="Imamovic A."/>
            <person name="Ireland A."/>
            <person name="Larimer J."/>
            <person name="McCowan C."/>
            <person name="Murphy C."/>
            <person name="Pearson M."/>
            <person name="Poon T.W."/>
            <person name="Priest M."/>
            <person name="Roberts A."/>
            <person name="Saif S."/>
            <person name="Shea T."/>
            <person name="Sisk P."/>
            <person name="Sykes S."/>
            <person name="Wortman J."/>
            <person name="Nusbaum C."/>
            <person name="Birren B."/>
        </authorList>
    </citation>
    <scope>NUCLEOTIDE SEQUENCE [LARGE SCALE GENOMIC DNA]</scope>
    <source>
        <strain evidence="3 4">CBS 101466</strain>
    </source>
</reference>
<feature type="compositionally biased region" description="Polar residues" evidence="1">
    <location>
        <begin position="284"/>
        <end position="295"/>
    </location>
</feature>
<dbReference type="AlphaFoldDB" id="W2RWK9"/>
<evidence type="ECO:0000313" key="3">
    <source>
        <dbReference type="EMBL" id="ETN40832.1"/>
    </source>
</evidence>
<dbReference type="VEuPathDB" id="FungiDB:HMPREF1541_05112"/>